<comment type="caution">
    <text evidence="2">The sequence shown here is derived from an EMBL/GenBank/DDBJ whole genome shotgun (WGS) entry which is preliminary data.</text>
</comment>
<protein>
    <recommendedName>
        <fullName evidence="4">DUF4260 domain-containing protein</fullName>
    </recommendedName>
</protein>
<gene>
    <name evidence="2" type="ORF">FH603_5150</name>
</gene>
<dbReference type="RefSeq" id="WP_186741305.1">
    <property type="nucleotide sequence ID" value="NZ_VFIA01000052.1"/>
</dbReference>
<proteinExistence type="predicted"/>
<feature type="transmembrane region" description="Helical" evidence="1">
    <location>
        <begin position="12"/>
        <end position="30"/>
    </location>
</feature>
<evidence type="ECO:0000313" key="3">
    <source>
        <dbReference type="Proteomes" id="UP000700732"/>
    </source>
</evidence>
<sequence length="129" mass="14193">MKTLIKAEEVAQFALSIVLFAKLSFIWWVYPALFLVPDLSMLGYAISNKVGAFVYNLAHHKGVAIGIGLIGLFLDNNYWLLAGIVLFGHSALDRAFGYGLKYNRGFQFTHLGEVGNQQKPGQAVSSLDV</sequence>
<evidence type="ECO:0000256" key="1">
    <source>
        <dbReference type="SAM" id="Phobius"/>
    </source>
</evidence>
<name>A0ABR6WF39_9BACT</name>
<dbReference type="InterPro" id="IPR025356">
    <property type="entry name" value="DUF4260"/>
</dbReference>
<accession>A0ABR6WF39</accession>
<reference evidence="2 3" key="1">
    <citation type="submission" date="2019-06" db="EMBL/GenBank/DDBJ databases">
        <title>Spirosoma utsteinense sp. nov. isolated from Antarctic ice-free soils.</title>
        <authorList>
            <person name="Tahon G."/>
        </authorList>
    </citation>
    <scope>NUCLEOTIDE SEQUENCE [LARGE SCALE GENOMIC DNA]</scope>
    <source>
        <strain evidence="2 3">LMG 31447</strain>
    </source>
</reference>
<keyword evidence="1" id="KW-1133">Transmembrane helix</keyword>
<dbReference type="EMBL" id="VFIA01000052">
    <property type="protein sequence ID" value="MBC3794620.1"/>
    <property type="molecule type" value="Genomic_DNA"/>
</dbReference>
<keyword evidence="1" id="KW-0812">Transmembrane</keyword>
<keyword evidence="3" id="KW-1185">Reference proteome</keyword>
<evidence type="ECO:0000313" key="2">
    <source>
        <dbReference type="EMBL" id="MBC3794620.1"/>
    </source>
</evidence>
<organism evidence="2 3">
    <name type="scientific">Spirosoma utsteinense</name>
    <dbReference type="NCBI Taxonomy" id="2585773"/>
    <lineage>
        <taxon>Bacteria</taxon>
        <taxon>Pseudomonadati</taxon>
        <taxon>Bacteroidota</taxon>
        <taxon>Cytophagia</taxon>
        <taxon>Cytophagales</taxon>
        <taxon>Cytophagaceae</taxon>
        <taxon>Spirosoma</taxon>
    </lineage>
</organism>
<dbReference type="Proteomes" id="UP000700732">
    <property type="component" value="Unassembled WGS sequence"/>
</dbReference>
<keyword evidence="1" id="KW-0472">Membrane</keyword>
<evidence type="ECO:0008006" key="4">
    <source>
        <dbReference type="Google" id="ProtNLM"/>
    </source>
</evidence>
<dbReference type="Pfam" id="PF14079">
    <property type="entry name" value="DUF4260"/>
    <property type="match status" value="1"/>
</dbReference>